<sequence>MDPIFAEQLQKTVITSPATFLNQTIKEKKDDMSTLASQGIYDMNLVLMNMSMCSLMTQYLKTLPKSSRGNFYIKRWSEKEYDRNLEYCGQTEYCQLNYKVVHITEKN</sequence>
<organism evidence="1">
    <name type="scientific">Barrevirus sp</name>
    <dbReference type="NCBI Taxonomy" id="2487763"/>
    <lineage>
        <taxon>Viruses</taxon>
        <taxon>Varidnaviria</taxon>
        <taxon>Bamfordvirae</taxon>
        <taxon>Nucleocytoviricota</taxon>
        <taxon>Megaviricetes</taxon>
        <taxon>Imitervirales</taxon>
        <taxon>Mimiviridae</taxon>
        <taxon>Klosneuvirinae</taxon>
    </lineage>
</organism>
<dbReference type="EMBL" id="MK072040">
    <property type="protein sequence ID" value="AYV77360.1"/>
    <property type="molecule type" value="Genomic_DNA"/>
</dbReference>
<accession>A0A3G4ZR30</accession>
<protein>
    <submittedName>
        <fullName evidence="1">Uncharacterized protein</fullName>
    </submittedName>
</protein>
<reference evidence="1" key="1">
    <citation type="submission" date="2018-10" db="EMBL/GenBank/DDBJ databases">
        <title>Hidden diversity of soil giant viruses.</title>
        <authorList>
            <person name="Schulz F."/>
            <person name="Alteio L."/>
            <person name="Goudeau D."/>
            <person name="Ryan E.M."/>
            <person name="Malmstrom R.R."/>
            <person name="Blanchard J."/>
            <person name="Woyke T."/>
        </authorList>
    </citation>
    <scope>NUCLEOTIDE SEQUENCE</scope>
    <source>
        <strain evidence="1">BAV1</strain>
    </source>
</reference>
<evidence type="ECO:0000313" key="1">
    <source>
        <dbReference type="EMBL" id="AYV77360.1"/>
    </source>
</evidence>
<gene>
    <name evidence="1" type="ORF">Barrevirus43_3</name>
</gene>
<proteinExistence type="predicted"/>
<name>A0A3G4ZR30_9VIRU</name>